<dbReference type="RefSeq" id="XP_043045940.1">
    <property type="nucleotide sequence ID" value="XM_043190727.1"/>
</dbReference>
<evidence type="ECO:0000313" key="1">
    <source>
        <dbReference type="EMBL" id="KAG7452440.1"/>
    </source>
</evidence>
<organism evidence="1 2">
    <name type="scientific">Guyanagaster necrorhizus</name>
    <dbReference type="NCBI Taxonomy" id="856835"/>
    <lineage>
        <taxon>Eukaryota</taxon>
        <taxon>Fungi</taxon>
        <taxon>Dikarya</taxon>
        <taxon>Basidiomycota</taxon>
        <taxon>Agaricomycotina</taxon>
        <taxon>Agaricomycetes</taxon>
        <taxon>Agaricomycetidae</taxon>
        <taxon>Agaricales</taxon>
        <taxon>Marasmiineae</taxon>
        <taxon>Physalacriaceae</taxon>
        <taxon>Guyanagaster</taxon>
    </lineage>
</organism>
<name>A0A9P7W4S0_9AGAR</name>
<keyword evidence="2" id="KW-1185">Reference proteome</keyword>
<dbReference type="AlphaFoldDB" id="A0A9P7W4S0"/>
<accession>A0A9P7W4S0</accession>
<reference evidence="1" key="1">
    <citation type="submission" date="2020-11" db="EMBL/GenBank/DDBJ databases">
        <title>Adaptations for nitrogen fixation in a non-lichenized fungal sporocarp promotes dispersal by wood-feeding termites.</title>
        <authorList>
            <consortium name="DOE Joint Genome Institute"/>
            <person name="Koch R.A."/>
            <person name="Yoon G."/>
            <person name="Arayal U."/>
            <person name="Lail K."/>
            <person name="Amirebrahimi M."/>
            <person name="Labutti K."/>
            <person name="Lipzen A."/>
            <person name="Riley R."/>
            <person name="Barry K."/>
            <person name="Henrissat B."/>
            <person name="Grigoriev I.V."/>
            <person name="Herr J.R."/>
            <person name="Aime M.C."/>
        </authorList>
    </citation>
    <scope>NUCLEOTIDE SEQUENCE</scope>
    <source>
        <strain evidence="1">MCA 3950</strain>
    </source>
</reference>
<gene>
    <name evidence="1" type="ORF">BT62DRAFT_998477</name>
</gene>
<proteinExistence type="predicted"/>
<dbReference type="OrthoDB" id="5979581at2759"/>
<dbReference type="Gene3D" id="3.30.200.20">
    <property type="entry name" value="Phosphorylase Kinase, domain 1"/>
    <property type="match status" value="1"/>
</dbReference>
<comment type="caution">
    <text evidence="1">The sequence shown here is derived from an EMBL/GenBank/DDBJ whole genome shotgun (WGS) entry which is preliminary data.</text>
</comment>
<dbReference type="EMBL" id="MU250523">
    <property type="protein sequence ID" value="KAG7452440.1"/>
    <property type="molecule type" value="Genomic_DNA"/>
</dbReference>
<dbReference type="GeneID" id="66113024"/>
<dbReference type="Proteomes" id="UP000812287">
    <property type="component" value="Unassembled WGS sequence"/>
</dbReference>
<evidence type="ECO:0000313" key="2">
    <source>
        <dbReference type="Proteomes" id="UP000812287"/>
    </source>
</evidence>
<sequence>MLPSIRRFFTVGLPVKSSPTPQVLLYPAGEGDVLNNRYSIKRRLGADFGTRSTTWLIKDLITGHDIILKITGADSTDAGKYSHLASSLAFRRIVSLSFHIVSLWECENVVLTCIKNGCTSFQQAKMNMLSSFCFLC</sequence>
<protein>
    <submittedName>
        <fullName evidence="1">Uncharacterized protein</fullName>
    </submittedName>
</protein>